<accession>A0A2K3DKT3</accession>
<evidence type="ECO:0000313" key="9">
    <source>
        <dbReference type="EMBL" id="PNW81145.1"/>
    </source>
</evidence>
<feature type="compositionally biased region" description="Gly residues" evidence="7">
    <location>
        <begin position="373"/>
        <end position="385"/>
    </location>
</feature>
<dbReference type="KEGG" id="cre:CHLRE_07g344200v5"/>
<feature type="transmembrane region" description="Helical" evidence="8">
    <location>
        <begin position="479"/>
        <end position="502"/>
    </location>
</feature>
<feature type="transmembrane region" description="Helical" evidence="8">
    <location>
        <begin position="595"/>
        <end position="616"/>
    </location>
</feature>
<evidence type="ECO:0000256" key="8">
    <source>
        <dbReference type="SAM" id="Phobius"/>
    </source>
</evidence>
<evidence type="ECO:0000256" key="3">
    <source>
        <dbReference type="ARBA" id="ARBA00022475"/>
    </source>
</evidence>
<evidence type="ECO:0000313" key="10">
    <source>
        <dbReference type="Proteomes" id="UP000006906"/>
    </source>
</evidence>
<dbReference type="OMA" id="GRERDFF"/>
<dbReference type="PANTHER" id="PTHR23517:SF3">
    <property type="entry name" value="INTEGRAL MEMBRANE TRANSPORT PROTEIN"/>
    <property type="match status" value="1"/>
</dbReference>
<feature type="transmembrane region" description="Helical" evidence="8">
    <location>
        <begin position="39"/>
        <end position="58"/>
    </location>
</feature>
<dbReference type="Gramene" id="PNW81145">
    <property type="protein sequence ID" value="PNW81145"/>
    <property type="gene ID" value="CHLRE_07g344200v5"/>
</dbReference>
<dbReference type="GO" id="GO:0005886">
    <property type="term" value="C:plasma membrane"/>
    <property type="evidence" value="ECO:0000318"/>
    <property type="project" value="GO_Central"/>
</dbReference>
<feature type="transmembrane region" description="Helical" evidence="8">
    <location>
        <begin position="96"/>
        <end position="124"/>
    </location>
</feature>
<evidence type="ECO:0000256" key="1">
    <source>
        <dbReference type="ARBA" id="ARBA00004651"/>
    </source>
</evidence>
<protein>
    <submittedName>
        <fullName evidence="9">Uncharacterized protein</fullName>
    </submittedName>
</protein>
<evidence type="ECO:0000256" key="6">
    <source>
        <dbReference type="ARBA" id="ARBA00023136"/>
    </source>
</evidence>
<dbReference type="InterPro" id="IPR050171">
    <property type="entry name" value="MFS_Transporters"/>
</dbReference>
<keyword evidence="3" id="KW-1003">Cell membrane</keyword>
<dbReference type="PANTHER" id="PTHR23517">
    <property type="entry name" value="RESISTANCE PROTEIN MDTM, PUTATIVE-RELATED-RELATED"/>
    <property type="match status" value="1"/>
</dbReference>
<keyword evidence="10" id="KW-1185">Reference proteome</keyword>
<feature type="transmembrane region" description="Helical" evidence="8">
    <location>
        <begin position="259"/>
        <end position="287"/>
    </location>
</feature>
<dbReference type="RefSeq" id="XP_042922989.1">
    <property type="nucleotide sequence ID" value="XM_043064421.1"/>
</dbReference>
<name>A0A2K3DKT3_CHLRE</name>
<dbReference type="SUPFAM" id="SSF103473">
    <property type="entry name" value="MFS general substrate transporter"/>
    <property type="match status" value="1"/>
</dbReference>
<proteinExistence type="predicted"/>
<evidence type="ECO:0000256" key="7">
    <source>
        <dbReference type="SAM" id="MobiDB-lite"/>
    </source>
</evidence>
<feature type="transmembrane region" description="Helical" evidence="8">
    <location>
        <begin position="70"/>
        <end position="90"/>
    </location>
</feature>
<feature type="region of interest" description="Disordered" evidence="7">
    <location>
        <begin position="626"/>
        <end position="696"/>
    </location>
</feature>
<feature type="region of interest" description="Disordered" evidence="7">
    <location>
        <begin position="410"/>
        <end position="430"/>
    </location>
</feature>
<feature type="compositionally biased region" description="Basic and acidic residues" evidence="7">
    <location>
        <begin position="413"/>
        <end position="424"/>
    </location>
</feature>
<organism evidence="9 10">
    <name type="scientific">Chlamydomonas reinhardtii</name>
    <name type="common">Chlamydomonas smithii</name>
    <dbReference type="NCBI Taxonomy" id="3055"/>
    <lineage>
        <taxon>Eukaryota</taxon>
        <taxon>Viridiplantae</taxon>
        <taxon>Chlorophyta</taxon>
        <taxon>core chlorophytes</taxon>
        <taxon>Chlorophyceae</taxon>
        <taxon>CS clade</taxon>
        <taxon>Chlamydomonadales</taxon>
        <taxon>Chlamydomonadaceae</taxon>
        <taxon>Chlamydomonas</taxon>
    </lineage>
</organism>
<dbReference type="OrthoDB" id="545962at2759"/>
<sequence>MVVAGVLSSLIGFTLQFTKLAALDSSSRQYARDSYAGKVSFLAVFGVSKAFSNLSVALLSRLVGYKLTELAGWVVALAVMPPLFAGPGAAGAGSGWAAVVGACVVLGVQQGLCWSVTVLALILLMPGSRSGLASGLNETLGYVAVAAAAPVYGLLEPLAVSCGWVVPLTDLSPACRTAAEAAAAAAAAAATATAAGLNGTGLLPAGGGAGGAGGGGAAAAITEQLLSATCTTADNWQSACVGECVCHGYNRLASNALLLLLPMGLLLTAVLMGEPAAAVAAAVAAAAGRRRTEAQAEAGEGAGAGPRGKAGGVELKSFGWKGRLSGGGGGTGGSSSTEAADGVRYARVRGDECPQPGIAAGGGGGSSTLNGHGDAGGGSSNGGGPQPMLQPVLLPVSTPPAVIYRRQQLAEPGEEKEGREDSGAERQGLLSGPGLGLAAAGSVFGGGGGGGGSWLSRLARRCSLSEVLYYSWTNPSTSVMCAAGLLSNALTSLAWGLLLAWARDDPALRVPGPGRNLLASAYSFLKGLTQLLSGGVSDAAGVGRGAPVVLGLLLNAAGLLTAACGAGWGGALLALSGVSQGSSPQEVEARRSTAYGYLMLASCLMGAGAGVFYPVMPAAMADHARDWAQRQRRDGGGGDGDGDGGDGASPESQGLLAAASDAVPPPTTTTTGTHHRHPLPHPQQAGARRHPPASASSSHALAVAMSAFRFWRDLGYAVGSLGGPAADALGVEATLLAAAGLCLGMAGAVGWRYEEVAPAPGDGDSGGSHSAWH</sequence>
<dbReference type="Proteomes" id="UP000006906">
    <property type="component" value="Chromosome 7"/>
</dbReference>
<dbReference type="InterPro" id="IPR036259">
    <property type="entry name" value="MFS_trans_sf"/>
</dbReference>
<dbReference type="EMBL" id="CM008968">
    <property type="protein sequence ID" value="PNW81145.1"/>
    <property type="molecule type" value="Genomic_DNA"/>
</dbReference>
<keyword evidence="6 8" id="KW-0472">Membrane</keyword>
<keyword evidence="2" id="KW-0813">Transport</keyword>
<evidence type="ECO:0000256" key="2">
    <source>
        <dbReference type="ARBA" id="ARBA00022448"/>
    </source>
</evidence>
<evidence type="ECO:0000256" key="5">
    <source>
        <dbReference type="ARBA" id="ARBA00022989"/>
    </source>
</evidence>
<feature type="region of interest" description="Disordered" evidence="7">
    <location>
        <begin position="351"/>
        <end position="393"/>
    </location>
</feature>
<dbReference type="ExpressionAtlas" id="A0A2K3DKT3">
    <property type="expression patterns" value="baseline and differential"/>
</dbReference>
<gene>
    <name evidence="9" type="ORF">CHLRE_07g344200v5</name>
</gene>
<reference evidence="9 10" key="1">
    <citation type="journal article" date="2007" name="Science">
        <title>The Chlamydomonas genome reveals the evolution of key animal and plant functions.</title>
        <authorList>
            <person name="Merchant S.S."/>
            <person name="Prochnik S.E."/>
            <person name="Vallon O."/>
            <person name="Harris E.H."/>
            <person name="Karpowicz S.J."/>
            <person name="Witman G.B."/>
            <person name="Terry A."/>
            <person name="Salamov A."/>
            <person name="Fritz-Laylin L.K."/>
            <person name="Marechal-Drouard L."/>
            <person name="Marshall W.F."/>
            <person name="Qu L.H."/>
            <person name="Nelson D.R."/>
            <person name="Sanderfoot A.A."/>
            <person name="Spalding M.H."/>
            <person name="Kapitonov V.V."/>
            <person name="Ren Q."/>
            <person name="Ferris P."/>
            <person name="Lindquist E."/>
            <person name="Shapiro H."/>
            <person name="Lucas S.M."/>
            <person name="Grimwood J."/>
            <person name="Schmutz J."/>
            <person name="Cardol P."/>
            <person name="Cerutti H."/>
            <person name="Chanfreau G."/>
            <person name="Chen C.L."/>
            <person name="Cognat V."/>
            <person name="Croft M.T."/>
            <person name="Dent R."/>
            <person name="Dutcher S."/>
            <person name="Fernandez E."/>
            <person name="Fukuzawa H."/>
            <person name="Gonzalez-Ballester D."/>
            <person name="Gonzalez-Halphen D."/>
            <person name="Hallmann A."/>
            <person name="Hanikenne M."/>
            <person name="Hippler M."/>
            <person name="Inwood W."/>
            <person name="Jabbari K."/>
            <person name="Kalanon M."/>
            <person name="Kuras R."/>
            <person name="Lefebvre P.A."/>
            <person name="Lemaire S.D."/>
            <person name="Lobanov A.V."/>
            <person name="Lohr M."/>
            <person name="Manuell A."/>
            <person name="Meier I."/>
            <person name="Mets L."/>
            <person name="Mittag M."/>
            <person name="Mittelmeier T."/>
            <person name="Moroney J.V."/>
            <person name="Moseley J."/>
            <person name="Napoli C."/>
            <person name="Nedelcu A.M."/>
            <person name="Niyogi K."/>
            <person name="Novoselov S.V."/>
            <person name="Paulsen I.T."/>
            <person name="Pazour G."/>
            <person name="Purton S."/>
            <person name="Ral J.P."/>
            <person name="Riano-Pachon D.M."/>
            <person name="Riekhof W."/>
            <person name="Rymarquis L."/>
            <person name="Schroda M."/>
            <person name="Stern D."/>
            <person name="Umen J."/>
            <person name="Willows R."/>
            <person name="Wilson N."/>
            <person name="Zimmer S.L."/>
            <person name="Allmer J."/>
            <person name="Balk J."/>
            <person name="Bisova K."/>
            <person name="Chen C.J."/>
            <person name="Elias M."/>
            <person name="Gendler K."/>
            <person name="Hauser C."/>
            <person name="Lamb M.R."/>
            <person name="Ledford H."/>
            <person name="Long J.C."/>
            <person name="Minagawa J."/>
            <person name="Page M.D."/>
            <person name="Pan J."/>
            <person name="Pootakham W."/>
            <person name="Roje S."/>
            <person name="Rose A."/>
            <person name="Stahlberg E."/>
            <person name="Terauchi A.M."/>
            <person name="Yang P."/>
            <person name="Ball S."/>
            <person name="Bowler C."/>
            <person name="Dieckmann C.L."/>
            <person name="Gladyshev V.N."/>
            <person name="Green P."/>
            <person name="Jorgensen R."/>
            <person name="Mayfield S."/>
            <person name="Mueller-Roeber B."/>
            <person name="Rajamani S."/>
            <person name="Sayre R.T."/>
            <person name="Brokstein P."/>
            <person name="Dubchak I."/>
            <person name="Goodstein D."/>
            <person name="Hornick L."/>
            <person name="Huang Y.W."/>
            <person name="Jhaveri J."/>
            <person name="Luo Y."/>
            <person name="Martinez D."/>
            <person name="Ngau W.C."/>
            <person name="Otillar B."/>
            <person name="Poliakov A."/>
            <person name="Porter A."/>
            <person name="Szajkowski L."/>
            <person name="Werner G."/>
            <person name="Zhou K."/>
            <person name="Grigoriev I.V."/>
            <person name="Rokhsar D.S."/>
            <person name="Grossman A.R."/>
        </authorList>
    </citation>
    <scope>NUCLEOTIDE SEQUENCE [LARGE SCALE GENOMIC DNA]</scope>
    <source>
        <strain evidence="10">CC-503</strain>
    </source>
</reference>
<dbReference type="AlphaFoldDB" id="A0A2K3DKT3"/>
<feature type="transmembrane region" description="Helical" evidence="8">
    <location>
        <begin position="552"/>
        <end position="575"/>
    </location>
</feature>
<comment type="subcellular location">
    <subcellularLocation>
        <location evidence="1">Cell membrane</location>
        <topology evidence="1">Multi-pass membrane protein</topology>
    </subcellularLocation>
</comment>
<evidence type="ECO:0000256" key="4">
    <source>
        <dbReference type="ARBA" id="ARBA00022692"/>
    </source>
</evidence>
<dbReference type="GeneID" id="66054153"/>
<keyword evidence="4 8" id="KW-0812">Transmembrane</keyword>
<dbReference type="InParanoid" id="A0A2K3DKT3"/>
<keyword evidence="5 8" id="KW-1133">Transmembrane helix</keyword>
<feature type="compositionally biased region" description="Basic and acidic residues" evidence="7">
    <location>
        <begin position="626"/>
        <end position="636"/>
    </location>
</feature>